<sequence length="103" mass="11139">MHRLAAPAALVLLAACEPMPPTPQPPGLFPPTDLPFFGNGYRIDGDYCRRLGEDAYTNQFLDDAADLVGCPEGAENLGVFVLDTGAQEVARRDGYVLYSVPLR</sequence>
<dbReference type="EMBL" id="AAOT01000066">
    <property type="protein sequence ID" value="EAR49485.1"/>
    <property type="molecule type" value="Genomic_DNA"/>
</dbReference>
<accession>Q2C9X8</accession>
<dbReference type="RefSeq" id="WP_007256301.1">
    <property type="nucleotide sequence ID" value="NZ_CH724108.1"/>
</dbReference>
<dbReference type="PROSITE" id="PS51257">
    <property type="entry name" value="PROKAR_LIPOPROTEIN"/>
    <property type="match status" value="1"/>
</dbReference>
<protein>
    <submittedName>
        <fullName evidence="1">Uncharacterized protein</fullName>
    </submittedName>
</protein>
<organism evidence="1 2">
    <name type="scientific">Oceanicola granulosus (strain ATCC BAA-861 / DSM 15982 / KCTC 12143 / HTCC2516)</name>
    <dbReference type="NCBI Taxonomy" id="314256"/>
    <lineage>
        <taxon>Bacteria</taxon>
        <taxon>Pseudomonadati</taxon>
        <taxon>Pseudomonadota</taxon>
        <taxon>Alphaproteobacteria</taxon>
        <taxon>Rhodobacterales</taxon>
        <taxon>Roseobacteraceae</taxon>
        <taxon>Oceanicola</taxon>
    </lineage>
</organism>
<name>Q2C9X8_OCEGH</name>
<gene>
    <name evidence="1" type="ORF">OG2516_13926</name>
</gene>
<reference evidence="1 2" key="1">
    <citation type="journal article" date="2010" name="J. Bacteriol.">
        <title>Genome sequences of Oceanicola granulosus HTCC2516(T) and Oceanicola batsensis HTCC2597(TDelta).</title>
        <authorList>
            <person name="Thrash J.C."/>
            <person name="Cho J.C."/>
            <person name="Vergin K.L."/>
            <person name="Giovannoni S.J."/>
        </authorList>
    </citation>
    <scope>NUCLEOTIDE SEQUENCE [LARGE SCALE GENOMIC DNA]</scope>
    <source>
        <strain evidence="2">ATCC BAA-861 / DSM 15982 / KCTC 12143 / HTCC2516</strain>
    </source>
</reference>
<dbReference type="OrthoDB" id="7392270at2"/>
<evidence type="ECO:0000313" key="1">
    <source>
        <dbReference type="EMBL" id="EAR49485.1"/>
    </source>
</evidence>
<comment type="caution">
    <text evidence="1">The sequence shown here is derived from an EMBL/GenBank/DDBJ whole genome shotgun (WGS) entry which is preliminary data.</text>
</comment>
<keyword evidence="2" id="KW-1185">Reference proteome</keyword>
<dbReference type="eggNOG" id="ENOG5033AGD">
    <property type="taxonomic scope" value="Bacteria"/>
</dbReference>
<dbReference type="HOGENOM" id="CLU_2260874_0_0_5"/>
<dbReference type="AlphaFoldDB" id="Q2C9X8"/>
<proteinExistence type="predicted"/>
<evidence type="ECO:0000313" key="2">
    <source>
        <dbReference type="Proteomes" id="UP000003635"/>
    </source>
</evidence>
<dbReference type="STRING" id="314256.OG2516_13926"/>
<dbReference type="Proteomes" id="UP000003635">
    <property type="component" value="Unassembled WGS sequence"/>
</dbReference>